<protein>
    <submittedName>
        <fullName evidence="2">Uncharacterized protein</fullName>
    </submittedName>
</protein>
<proteinExistence type="predicted"/>
<dbReference type="AlphaFoldDB" id="A0AAE0BBQ3"/>
<evidence type="ECO:0000313" key="3">
    <source>
        <dbReference type="Proteomes" id="UP001190700"/>
    </source>
</evidence>
<comment type="caution">
    <text evidence="2">The sequence shown here is derived from an EMBL/GenBank/DDBJ whole genome shotgun (WGS) entry which is preliminary data.</text>
</comment>
<accession>A0AAE0BBQ3</accession>
<feature type="region of interest" description="Disordered" evidence="1">
    <location>
        <begin position="21"/>
        <end position="42"/>
    </location>
</feature>
<dbReference type="Proteomes" id="UP001190700">
    <property type="component" value="Unassembled WGS sequence"/>
</dbReference>
<keyword evidence="3" id="KW-1185">Reference proteome</keyword>
<reference evidence="2 3" key="1">
    <citation type="journal article" date="2015" name="Genome Biol. Evol.">
        <title>Comparative Genomics of a Bacterivorous Green Alga Reveals Evolutionary Causalities and Consequences of Phago-Mixotrophic Mode of Nutrition.</title>
        <authorList>
            <person name="Burns J.A."/>
            <person name="Paasch A."/>
            <person name="Narechania A."/>
            <person name="Kim E."/>
        </authorList>
    </citation>
    <scope>NUCLEOTIDE SEQUENCE [LARGE SCALE GENOMIC DNA]</scope>
    <source>
        <strain evidence="2 3">PLY_AMNH</strain>
    </source>
</reference>
<organism evidence="2 3">
    <name type="scientific">Cymbomonas tetramitiformis</name>
    <dbReference type="NCBI Taxonomy" id="36881"/>
    <lineage>
        <taxon>Eukaryota</taxon>
        <taxon>Viridiplantae</taxon>
        <taxon>Chlorophyta</taxon>
        <taxon>Pyramimonadophyceae</taxon>
        <taxon>Pyramimonadales</taxon>
        <taxon>Pyramimonadaceae</taxon>
        <taxon>Cymbomonas</taxon>
    </lineage>
</organism>
<evidence type="ECO:0000313" key="2">
    <source>
        <dbReference type="EMBL" id="KAK3233009.1"/>
    </source>
</evidence>
<sequence>MPVDALPLLENVQENRVRFEQHDGKAGDTHTENSAGADGGHKNERVFGQALVSGAIPDVELTTPSKRKKKRKKQAILQLGLPECNYPHCLSIGVEREEAPELRRCRIPGCDARFHFLCQARQERKILVELPFEGFICHTHLVEEERKASEAGVLSLTLEDVANLGDSVEGDKKGGSSKGGETSPRLTKQQVKAFGLRKRIQEMRSLVMTPIWWKSAMQNPLWKQAQQTSTIRTTLGKLFGHKAKLGSPAADASTAGAAAPEERFKYQLAGPPASSTKRMMARANMLQSEMVKNVMMQWWHVMTDSTSGEPLKEHLFYNEYIIWSICLMKAHYRSASMLPALSAIQGDMLLDTKRTSQLPMHQAFDILFVLAEHFAEAFTVESISEYLERLLLHITVEAPDGEEEGTAHGTEAVTAVDSGRPAQGTAMAGTANATPSEVSAGAGSQAMQQLPWGGKEQPQGGIEVLQGRDESSQGGKPVGAGGKPVGMRNPNWRKGSQLAQKRGSQLAQGGSQLAQGGSQLAQGESQLAQGGSQLAQGSSQLSQGRNQAAQEGGQQAQRDAGMGKSFVKRIWKPVIDITSLLYAVEEEDEALKNFTIDEEMQMVKEGHSLQEVEEERLRREELVAEQKARQSQAKMAEAVMLKKLKFESFANEWLNKWQAKQLAKKAAEEAAAEDDDDEDLPDVQSESAPAMQKEKKKKKKSS</sequence>
<name>A0AAE0BBQ3_9CHLO</name>
<gene>
    <name evidence="2" type="ORF">CYMTET_56669</name>
</gene>
<feature type="compositionally biased region" description="Basic and acidic residues" evidence="1">
    <location>
        <begin position="21"/>
        <end position="31"/>
    </location>
</feature>
<feature type="region of interest" description="Disordered" evidence="1">
    <location>
        <begin position="167"/>
        <end position="188"/>
    </location>
</feature>
<feature type="compositionally biased region" description="Low complexity" evidence="1">
    <location>
        <begin position="407"/>
        <end position="416"/>
    </location>
</feature>
<evidence type="ECO:0000256" key="1">
    <source>
        <dbReference type="SAM" id="MobiDB-lite"/>
    </source>
</evidence>
<dbReference type="EMBL" id="LGRX02035822">
    <property type="protein sequence ID" value="KAK3233009.1"/>
    <property type="molecule type" value="Genomic_DNA"/>
</dbReference>
<feature type="non-terminal residue" evidence="2">
    <location>
        <position position="702"/>
    </location>
</feature>
<feature type="compositionally biased region" description="Low complexity" evidence="1">
    <location>
        <begin position="503"/>
        <end position="560"/>
    </location>
</feature>
<feature type="region of interest" description="Disordered" evidence="1">
    <location>
        <begin position="401"/>
        <end position="561"/>
    </location>
</feature>
<feature type="region of interest" description="Disordered" evidence="1">
    <location>
        <begin position="664"/>
        <end position="702"/>
    </location>
</feature>
<feature type="compositionally biased region" description="Acidic residues" evidence="1">
    <location>
        <begin position="670"/>
        <end position="681"/>
    </location>
</feature>